<organism evidence="6 7">
    <name type="scientific">Puniceicoccus vermicola</name>
    <dbReference type="NCBI Taxonomy" id="388746"/>
    <lineage>
        <taxon>Bacteria</taxon>
        <taxon>Pseudomonadati</taxon>
        <taxon>Verrucomicrobiota</taxon>
        <taxon>Opitutia</taxon>
        <taxon>Puniceicoccales</taxon>
        <taxon>Puniceicoccaceae</taxon>
        <taxon>Puniceicoccus</taxon>
    </lineage>
</organism>
<dbReference type="SUPFAM" id="SSF55021">
    <property type="entry name" value="ACT-like"/>
    <property type="match status" value="1"/>
</dbReference>
<dbReference type="EC" id="3.5.1.10" evidence="3 4"/>
<protein>
    <recommendedName>
        <fullName evidence="3 4">Formyltetrahydrofolate deformylase</fullName>
        <ecNumber evidence="3 4">3.5.1.10</ecNumber>
    </recommendedName>
    <alternativeName>
        <fullName evidence="3">Formyl-FH(4) hydrolase</fullName>
    </alternativeName>
</protein>
<keyword evidence="1 3" id="KW-0554">One-carbon metabolism</keyword>
<dbReference type="InterPro" id="IPR036477">
    <property type="entry name" value="Formyl_transf_N_sf"/>
</dbReference>
<evidence type="ECO:0000256" key="2">
    <source>
        <dbReference type="ARBA" id="ARBA00022801"/>
    </source>
</evidence>
<dbReference type="PANTHER" id="PTHR42706:SF1">
    <property type="entry name" value="FORMYLTETRAHYDROFOLATE DEFORMYLASE 2, MITOCHONDRIAL"/>
    <property type="match status" value="1"/>
</dbReference>
<dbReference type="InterPro" id="IPR002376">
    <property type="entry name" value="Formyl_transf_N"/>
</dbReference>
<evidence type="ECO:0000259" key="5">
    <source>
        <dbReference type="PROSITE" id="PS51671"/>
    </source>
</evidence>
<dbReference type="NCBIfam" id="NF004684">
    <property type="entry name" value="PRK06027.1"/>
    <property type="match status" value="1"/>
</dbReference>
<evidence type="ECO:0000256" key="3">
    <source>
        <dbReference type="HAMAP-Rule" id="MF_01927"/>
    </source>
</evidence>
<dbReference type="InterPro" id="IPR044074">
    <property type="entry name" value="PurU_ACT"/>
</dbReference>
<comment type="function">
    <text evidence="3">Catalyzes the hydrolysis of 10-formyltetrahydrofolate (formyl-FH4) to formate and tetrahydrofolate (FH4).</text>
</comment>
<comment type="pathway">
    <text evidence="3">Purine metabolism; IMP biosynthesis via de novo pathway; formate from 10-formyl-5,6,7,8-tetrahydrofolate: step 1/1.</text>
</comment>
<comment type="caution">
    <text evidence="6">The sequence shown here is derived from an EMBL/GenBank/DDBJ whole genome shotgun (WGS) entry which is preliminary data.</text>
</comment>
<keyword evidence="7" id="KW-1185">Reference proteome</keyword>
<dbReference type="InterPro" id="IPR045865">
    <property type="entry name" value="ACT-like_dom_sf"/>
</dbReference>
<comment type="similarity">
    <text evidence="3">Belongs to the PurU family.</text>
</comment>
<evidence type="ECO:0000256" key="4">
    <source>
        <dbReference type="NCBIfam" id="TIGR00655"/>
    </source>
</evidence>
<accession>A0A7X1AUY8</accession>
<dbReference type="PRINTS" id="PR01575">
    <property type="entry name" value="FFH4HYDRLASE"/>
</dbReference>
<proteinExistence type="inferred from homology"/>
<sequence length="291" mass="32905">MSKIRLIALLSGPDRPGIVARVSGWIFERGGNILHADQHQDPEEHIFFQRVEWVPTNSDSPEKCEAEGNAFADFATRELGMKVQVSRSDVVPRIALFVSKIPHCFHDVLLRAQAGEFHGEVACILSNHETLRKSAESYGIPFHHIPIGPRGSEERENSENEQVRLCREYQVDVVVLARYMQVLSAELLQRLEVPVINIHHSFLPAFAGGKPYHQAYARGVKLIGATAHYATADLDEGPIIHQDVSRVNHRDSVSELTRRGRDLEKTVLAQAIRWHLDSRILVYHNKTVVFH</sequence>
<evidence type="ECO:0000256" key="1">
    <source>
        <dbReference type="ARBA" id="ARBA00022563"/>
    </source>
</evidence>
<dbReference type="Pfam" id="PF00551">
    <property type="entry name" value="Formyl_trans_N"/>
    <property type="match status" value="1"/>
</dbReference>
<dbReference type="Proteomes" id="UP000525652">
    <property type="component" value="Unassembled WGS sequence"/>
</dbReference>
<dbReference type="HAMAP" id="MF_01927">
    <property type="entry name" value="PurU"/>
    <property type="match status" value="1"/>
</dbReference>
<dbReference type="CDD" id="cd08648">
    <property type="entry name" value="FMT_core_Formyl-FH4-Hydrolase_C"/>
    <property type="match status" value="1"/>
</dbReference>
<dbReference type="NCBIfam" id="TIGR00655">
    <property type="entry name" value="PurU"/>
    <property type="match status" value="1"/>
</dbReference>
<dbReference type="RefSeq" id="WP_185690933.1">
    <property type="nucleotide sequence ID" value="NZ_JACHVA010000004.1"/>
</dbReference>
<name>A0A7X1AUY8_9BACT</name>
<dbReference type="GO" id="GO:0006189">
    <property type="term" value="P:'de novo' IMP biosynthetic process"/>
    <property type="evidence" value="ECO:0007669"/>
    <property type="project" value="UniProtKB-UniRule"/>
</dbReference>
<dbReference type="EMBL" id="JACHVA010000004">
    <property type="protein sequence ID" value="MBC2600174.1"/>
    <property type="molecule type" value="Genomic_DNA"/>
</dbReference>
<dbReference type="InterPro" id="IPR041729">
    <property type="entry name" value="Formyl-FH4-Hydrolase_C"/>
</dbReference>
<comment type="catalytic activity">
    <reaction evidence="3">
        <text>(6R)-10-formyltetrahydrofolate + H2O = (6S)-5,6,7,8-tetrahydrofolate + formate + H(+)</text>
        <dbReference type="Rhea" id="RHEA:19833"/>
        <dbReference type="ChEBI" id="CHEBI:15377"/>
        <dbReference type="ChEBI" id="CHEBI:15378"/>
        <dbReference type="ChEBI" id="CHEBI:15740"/>
        <dbReference type="ChEBI" id="CHEBI:57453"/>
        <dbReference type="ChEBI" id="CHEBI:195366"/>
        <dbReference type="EC" id="3.5.1.10"/>
    </reaction>
</comment>
<reference evidence="6 7" key="1">
    <citation type="submission" date="2020-07" db="EMBL/GenBank/DDBJ databases">
        <authorList>
            <person name="Feng X."/>
        </authorList>
    </citation>
    <scope>NUCLEOTIDE SEQUENCE [LARGE SCALE GENOMIC DNA]</scope>
    <source>
        <strain evidence="6 7">JCM14086</strain>
    </source>
</reference>
<dbReference type="Gene3D" id="3.30.70.260">
    <property type="match status" value="1"/>
</dbReference>
<evidence type="ECO:0000313" key="6">
    <source>
        <dbReference type="EMBL" id="MBC2600174.1"/>
    </source>
</evidence>
<dbReference type="PIRSF" id="PIRSF036480">
    <property type="entry name" value="FormyFH4_hydr"/>
    <property type="match status" value="1"/>
</dbReference>
<feature type="domain" description="ACT" evidence="5">
    <location>
        <begin position="7"/>
        <end position="88"/>
    </location>
</feature>
<dbReference type="GO" id="GO:0008864">
    <property type="term" value="F:formyltetrahydrofolate deformylase activity"/>
    <property type="evidence" value="ECO:0007669"/>
    <property type="project" value="UniProtKB-UniRule"/>
</dbReference>
<dbReference type="Gene3D" id="3.40.50.170">
    <property type="entry name" value="Formyl transferase, N-terminal domain"/>
    <property type="match status" value="1"/>
</dbReference>
<evidence type="ECO:0000313" key="7">
    <source>
        <dbReference type="Proteomes" id="UP000525652"/>
    </source>
</evidence>
<dbReference type="SUPFAM" id="SSF53328">
    <property type="entry name" value="Formyltransferase"/>
    <property type="match status" value="1"/>
</dbReference>
<keyword evidence="3" id="KW-0658">Purine biosynthesis</keyword>
<keyword evidence="2 3" id="KW-0378">Hydrolase</keyword>
<dbReference type="InterPro" id="IPR002912">
    <property type="entry name" value="ACT_dom"/>
</dbReference>
<dbReference type="GO" id="GO:0006730">
    <property type="term" value="P:one-carbon metabolic process"/>
    <property type="evidence" value="ECO:0007669"/>
    <property type="project" value="UniProtKB-KW"/>
</dbReference>
<feature type="active site" evidence="3">
    <location>
        <position position="235"/>
    </location>
</feature>
<dbReference type="CDD" id="cd04875">
    <property type="entry name" value="ACT_F4HF-DF"/>
    <property type="match status" value="1"/>
</dbReference>
<dbReference type="UniPathway" id="UPA00074">
    <property type="reaction ID" value="UER00170"/>
</dbReference>
<dbReference type="Pfam" id="PF01842">
    <property type="entry name" value="ACT"/>
    <property type="match status" value="1"/>
</dbReference>
<dbReference type="AlphaFoldDB" id="A0A7X1AUY8"/>
<dbReference type="InterPro" id="IPR004810">
    <property type="entry name" value="PurU"/>
</dbReference>
<gene>
    <name evidence="3 6" type="primary">purU</name>
    <name evidence="6" type="ORF">H5P30_00095</name>
</gene>
<dbReference type="PANTHER" id="PTHR42706">
    <property type="entry name" value="FORMYLTETRAHYDROFOLATE DEFORMYLASE"/>
    <property type="match status" value="1"/>
</dbReference>
<dbReference type="PROSITE" id="PS51671">
    <property type="entry name" value="ACT"/>
    <property type="match status" value="1"/>
</dbReference>